<evidence type="ECO:0000256" key="1">
    <source>
        <dbReference type="SAM" id="Phobius"/>
    </source>
</evidence>
<dbReference type="Proteomes" id="UP000183816">
    <property type="component" value="Unassembled WGS sequence"/>
</dbReference>
<keyword evidence="1" id="KW-1133">Transmembrane helix</keyword>
<feature type="transmembrane region" description="Helical" evidence="1">
    <location>
        <begin position="110"/>
        <end position="128"/>
    </location>
</feature>
<feature type="transmembrane region" description="Helical" evidence="1">
    <location>
        <begin position="6"/>
        <end position="26"/>
    </location>
</feature>
<proteinExistence type="predicted"/>
<feature type="transmembrane region" description="Helical" evidence="1">
    <location>
        <begin position="84"/>
        <end position="103"/>
    </location>
</feature>
<accession>A0A1H0P918</accession>
<dbReference type="EMBL" id="FNJK01000004">
    <property type="protein sequence ID" value="SDP01461.1"/>
    <property type="molecule type" value="Genomic_DNA"/>
</dbReference>
<evidence type="ECO:0000313" key="3">
    <source>
        <dbReference type="Proteomes" id="UP000183816"/>
    </source>
</evidence>
<name>A0A1H0P918_STREI</name>
<feature type="transmembrane region" description="Helical" evidence="1">
    <location>
        <begin position="47"/>
        <end position="69"/>
    </location>
</feature>
<gene>
    <name evidence="2" type="ORF">SAMN05216347_10464</name>
</gene>
<dbReference type="AlphaFoldDB" id="A0A1H0P918"/>
<feature type="transmembrane region" description="Helical" evidence="1">
    <location>
        <begin position="148"/>
        <end position="166"/>
    </location>
</feature>
<dbReference type="OrthoDB" id="2235437at2"/>
<organism evidence="2 3">
    <name type="scientific">Streptococcus equinus</name>
    <name type="common">Streptococcus bovis</name>
    <dbReference type="NCBI Taxonomy" id="1335"/>
    <lineage>
        <taxon>Bacteria</taxon>
        <taxon>Bacillati</taxon>
        <taxon>Bacillota</taxon>
        <taxon>Bacilli</taxon>
        <taxon>Lactobacillales</taxon>
        <taxon>Streptococcaceae</taxon>
        <taxon>Streptococcus</taxon>
    </lineage>
</organism>
<protein>
    <submittedName>
        <fullName evidence="2">Uncharacterized protein</fullName>
    </submittedName>
</protein>
<keyword evidence="1" id="KW-0812">Transmembrane</keyword>
<reference evidence="2 3" key="1">
    <citation type="submission" date="2016-10" db="EMBL/GenBank/DDBJ databases">
        <authorList>
            <person name="de Groot N.N."/>
        </authorList>
    </citation>
    <scope>NUCLEOTIDE SEQUENCE [LARGE SCALE GENOMIC DNA]</scope>
    <source>
        <strain evidence="2 3">Sb04</strain>
    </source>
</reference>
<sequence length="307" mass="36204">MLQLLLIFITVVLEFWVLKNILSVNLREYQGFNTRFFSHSNNTISTNSVVFWIFISPVFSCFTYLVIWFLNDNLENLMIGFNKLWLISLFFWLGEYLLVILLGRRKLVNGIFIFAIAISSLMLNYYLSVIAFTGNIGDILPNASNTTFQLYLILGMFIVSAIQVTYENDNYTLKRNEFILRKFDSYLSKFDILLKLDDSLLYLVSSILLVEDFERPKVIRIFERIVNSSTRNIAQNDSLNDYHSVFLLTQNIQELYNNHSELGDWIYEIAYEYNHSEQYAHDVEEIYYTLQNLDARYSISKIYRSTT</sequence>
<keyword evidence="1" id="KW-0472">Membrane</keyword>
<evidence type="ECO:0000313" key="2">
    <source>
        <dbReference type="EMBL" id="SDP01461.1"/>
    </source>
</evidence>
<dbReference type="RefSeq" id="WP_074482498.1">
    <property type="nucleotide sequence ID" value="NZ_FNJK01000004.1"/>
</dbReference>